<feature type="domain" description="Fe2OG dioxygenase" evidence="9">
    <location>
        <begin position="128"/>
        <end position="265"/>
    </location>
</feature>
<evidence type="ECO:0000256" key="6">
    <source>
        <dbReference type="ARBA" id="ARBA00023004"/>
    </source>
</evidence>
<evidence type="ECO:0000256" key="3">
    <source>
        <dbReference type="ARBA" id="ARBA00022896"/>
    </source>
</evidence>
<dbReference type="PANTHER" id="PTHR12907:SF26">
    <property type="entry name" value="HIF PROLYL HYDROXYLASE, ISOFORM C"/>
    <property type="match status" value="1"/>
</dbReference>
<evidence type="ECO:0000256" key="2">
    <source>
        <dbReference type="ARBA" id="ARBA00022723"/>
    </source>
</evidence>
<dbReference type="InterPro" id="IPR044862">
    <property type="entry name" value="Pro_4_hyd_alph_FE2OG_OXY"/>
</dbReference>
<keyword evidence="3" id="KW-0847">Vitamin C</keyword>
<name>A0A7S2CTK7_9STRA</name>
<dbReference type="GO" id="GO:0008198">
    <property type="term" value="F:ferrous iron binding"/>
    <property type="evidence" value="ECO:0007669"/>
    <property type="project" value="TreeGrafter"/>
</dbReference>
<keyword evidence="8" id="KW-0732">Signal</keyword>
<dbReference type="InterPro" id="IPR051559">
    <property type="entry name" value="HIF_prolyl_hydroxylases"/>
</dbReference>
<dbReference type="GO" id="GO:0031543">
    <property type="term" value="F:peptidyl-proline dioxygenase activity"/>
    <property type="evidence" value="ECO:0007669"/>
    <property type="project" value="TreeGrafter"/>
</dbReference>
<sequence length="275" mass="30367">MAHYLATYSAWVLLALAPSAALAYSYTLPPAALQQLHTDGLCVVPRYIEPQLCEDLIEDMKMLREAGAFISSGVGSNDKRRQEGSIRTSHQCPLFPPPKPHLGNVAARRELYGLVDDLGYQLDSTARPLHRPLNLELGYLHYPEGGHYGRHFDVPAHEVVDGRGRSVTQERRVSFLLYLNTGWSGKGYGGELRVHEPLDAAESAQRKALGHRGFNVEISSDPVRPIRADVEPEGGTLVCFYSDSVEHEVLVTHRERQCVVGWLRGPAPPVDLSAG</sequence>
<dbReference type="InterPro" id="IPR005123">
    <property type="entry name" value="Oxoglu/Fe-dep_dioxygenase_dom"/>
</dbReference>
<keyword evidence="5" id="KW-0560">Oxidoreductase</keyword>
<dbReference type="Pfam" id="PF13640">
    <property type="entry name" value="2OG-FeII_Oxy_3"/>
    <property type="match status" value="1"/>
</dbReference>
<dbReference type="PANTHER" id="PTHR12907">
    <property type="entry name" value="EGL NINE HOMOLOG-RELATED"/>
    <property type="match status" value="1"/>
</dbReference>
<protein>
    <recommendedName>
        <fullName evidence="9">Fe2OG dioxygenase domain-containing protein</fullName>
    </recommendedName>
</protein>
<evidence type="ECO:0000256" key="8">
    <source>
        <dbReference type="SAM" id="SignalP"/>
    </source>
</evidence>
<dbReference type="Gene3D" id="2.60.120.620">
    <property type="entry name" value="q2cbj1_9rhob like domain"/>
    <property type="match status" value="1"/>
</dbReference>
<comment type="cofactor">
    <cofactor evidence="1">
        <name>L-ascorbate</name>
        <dbReference type="ChEBI" id="CHEBI:38290"/>
    </cofactor>
</comment>
<evidence type="ECO:0000256" key="5">
    <source>
        <dbReference type="ARBA" id="ARBA00023002"/>
    </source>
</evidence>
<dbReference type="PROSITE" id="PS51471">
    <property type="entry name" value="FE2OG_OXY"/>
    <property type="match status" value="1"/>
</dbReference>
<proteinExistence type="predicted"/>
<feature type="chain" id="PRO_5031511890" description="Fe2OG dioxygenase domain-containing protein" evidence="8">
    <location>
        <begin position="24"/>
        <end position="275"/>
    </location>
</feature>
<keyword evidence="6" id="KW-0408">Iron</keyword>
<organism evidence="10">
    <name type="scientific">Florenciella parvula</name>
    <dbReference type="NCBI Taxonomy" id="236787"/>
    <lineage>
        <taxon>Eukaryota</taxon>
        <taxon>Sar</taxon>
        <taxon>Stramenopiles</taxon>
        <taxon>Ochrophyta</taxon>
        <taxon>Dictyochophyceae</taxon>
        <taxon>Florenciellales</taxon>
        <taxon>Florenciella</taxon>
    </lineage>
</organism>
<evidence type="ECO:0000313" key="10">
    <source>
        <dbReference type="EMBL" id="CAD9434318.1"/>
    </source>
</evidence>
<dbReference type="GO" id="GO:0031418">
    <property type="term" value="F:L-ascorbic acid binding"/>
    <property type="evidence" value="ECO:0007669"/>
    <property type="project" value="UniProtKB-KW"/>
</dbReference>
<dbReference type="InterPro" id="IPR006620">
    <property type="entry name" value="Pro_4_hyd_alph"/>
</dbReference>
<accession>A0A7S2CTK7</accession>
<gene>
    <name evidence="10" type="ORF">FPAR1323_LOCUS13137</name>
</gene>
<evidence type="ECO:0000259" key="9">
    <source>
        <dbReference type="PROSITE" id="PS51471"/>
    </source>
</evidence>
<feature type="signal peptide" evidence="8">
    <location>
        <begin position="1"/>
        <end position="23"/>
    </location>
</feature>
<feature type="region of interest" description="Disordered" evidence="7">
    <location>
        <begin position="74"/>
        <end position="93"/>
    </location>
</feature>
<evidence type="ECO:0000256" key="4">
    <source>
        <dbReference type="ARBA" id="ARBA00022964"/>
    </source>
</evidence>
<evidence type="ECO:0000256" key="7">
    <source>
        <dbReference type="SAM" id="MobiDB-lite"/>
    </source>
</evidence>
<reference evidence="10" key="1">
    <citation type="submission" date="2021-01" db="EMBL/GenBank/DDBJ databases">
        <authorList>
            <person name="Corre E."/>
            <person name="Pelletier E."/>
            <person name="Niang G."/>
            <person name="Scheremetjew M."/>
            <person name="Finn R."/>
            <person name="Kale V."/>
            <person name="Holt S."/>
            <person name="Cochrane G."/>
            <person name="Meng A."/>
            <person name="Brown T."/>
            <person name="Cohen L."/>
        </authorList>
    </citation>
    <scope>NUCLEOTIDE SEQUENCE</scope>
    <source>
        <strain evidence="10">RCC1693</strain>
    </source>
</reference>
<evidence type="ECO:0000256" key="1">
    <source>
        <dbReference type="ARBA" id="ARBA00001961"/>
    </source>
</evidence>
<keyword evidence="2" id="KW-0479">Metal-binding</keyword>
<keyword evidence="4" id="KW-0223">Dioxygenase</keyword>
<dbReference type="SMART" id="SM00702">
    <property type="entry name" value="P4Hc"/>
    <property type="match status" value="1"/>
</dbReference>
<dbReference type="GO" id="GO:0071456">
    <property type="term" value="P:cellular response to hypoxia"/>
    <property type="evidence" value="ECO:0007669"/>
    <property type="project" value="TreeGrafter"/>
</dbReference>
<dbReference type="EMBL" id="HBGT01025313">
    <property type="protein sequence ID" value="CAD9434318.1"/>
    <property type="molecule type" value="Transcribed_RNA"/>
</dbReference>
<dbReference type="AlphaFoldDB" id="A0A7S2CTK7"/>